<feature type="transmembrane region" description="Helical" evidence="1">
    <location>
        <begin position="12"/>
        <end position="29"/>
    </location>
</feature>
<proteinExistence type="predicted"/>
<evidence type="ECO:0000256" key="1">
    <source>
        <dbReference type="SAM" id="Phobius"/>
    </source>
</evidence>
<comment type="caution">
    <text evidence="2">The sequence shown here is derived from an EMBL/GenBank/DDBJ whole genome shotgun (WGS) entry which is preliminary data.</text>
</comment>
<dbReference type="OrthoDB" id="116415at2"/>
<evidence type="ECO:0000313" key="3">
    <source>
        <dbReference type="Proteomes" id="UP000092377"/>
    </source>
</evidence>
<organism evidence="2 3">
    <name type="scientific">Morganella psychrotolerans</name>
    <dbReference type="NCBI Taxonomy" id="368603"/>
    <lineage>
        <taxon>Bacteria</taxon>
        <taxon>Pseudomonadati</taxon>
        <taxon>Pseudomonadota</taxon>
        <taxon>Gammaproteobacteria</taxon>
        <taxon>Enterobacterales</taxon>
        <taxon>Morganellaceae</taxon>
        <taxon>Morganella</taxon>
    </lineage>
</organism>
<evidence type="ECO:0008006" key="4">
    <source>
        <dbReference type="Google" id="ProtNLM"/>
    </source>
</evidence>
<sequence length="265" mass="29054">MSALFTALVSNSVLLFVVIFILSVFSAYGGKYLFKKRHGKTDLADDETKIVLGAVLSLLGLLIGFLLTISIGGYNNREQMEENEAITIGNAYQRAQLLSPENNLQAQVLLKNYLDARISFFNAGSQAKTERWRDLSLDAQNALWELAATQARSAPNPVIASVLTAFSDLYVSEEKTMASWRYQIPGAAWVLLILFATSANVLIGYNIRGLQGNNIMILILPLLTTMALFMIAEIDIPGEGVIHVTPDDLINLRSDIFPATLSPGQ</sequence>
<dbReference type="Proteomes" id="UP000092377">
    <property type="component" value="Unassembled WGS sequence"/>
</dbReference>
<keyword evidence="1" id="KW-1133">Transmembrane helix</keyword>
<feature type="transmembrane region" description="Helical" evidence="1">
    <location>
        <begin position="215"/>
        <end position="232"/>
    </location>
</feature>
<dbReference type="RefSeq" id="WP_067406407.1">
    <property type="nucleotide sequence ID" value="NZ_LZEY01000060.1"/>
</dbReference>
<protein>
    <recommendedName>
        <fullName evidence="4">DUF4239 domain-containing protein</fullName>
    </recommendedName>
</protein>
<dbReference type="AlphaFoldDB" id="A0A1B8H0X3"/>
<keyword evidence="1" id="KW-0812">Transmembrane</keyword>
<gene>
    <name evidence="2" type="ORF">AYY18_11940</name>
</gene>
<reference evidence="3" key="1">
    <citation type="submission" date="2016-06" db="EMBL/GenBank/DDBJ databases">
        <authorList>
            <person name="Butler K."/>
        </authorList>
    </citation>
    <scope>NUCLEOTIDE SEQUENCE [LARGE SCALE GENOMIC DNA]</scope>
    <source>
        <strain evidence="3">GCSL-Mp20</strain>
    </source>
</reference>
<dbReference type="InterPro" id="IPR025333">
    <property type="entry name" value="DUF4239"/>
</dbReference>
<accession>A0A1B8H0X3</accession>
<feature type="transmembrane region" description="Helical" evidence="1">
    <location>
        <begin position="50"/>
        <end position="74"/>
    </location>
</feature>
<feature type="transmembrane region" description="Helical" evidence="1">
    <location>
        <begin position="182"/>
        <end position="203"/>
    </location>
</feature>
<name>A0A1B8H0X3_9GAMM</name>
<keyword evidence="3" id="KW-1185">Reference proteome</keyword>
<dbReference type="EMBL" id="LZEY01000060">
    <property type="protein sequence ID" value="OBU02711.1"/>
    <property type="molecule type" value="Genomic_DNA"/>
</dbReference>
<dbReference type="Pfam" id="PF14023">
    <property type="entry name" value="Bestrophin-like"/>
    <property type="match status" value="1"/>
</dbReference>
<keyword evidence="1" id="KW-0472">Membrane</keyword>
<evidence type="ECO:0000313" key="2">
    <source>
        <dbReference type="EMBL" id="OBU02711.1"/>
    </source>
</evidence>